<dbReference type="InterPro" id="IPR036093">
    <property type="entry name" value="NAC_dom_sf"/>
</dbReference>
<keyword evidence="4" id="KW-0804">Transcription</keyword>
<sequence>MGKPYHHLVGSRFVPNDLGLLRYHLRSMVERKQSSVDITTMDVYQSEPWLLPHVSNPLFKKKEWYYVFPKTKTPSRSVLGRGGSKVGCWRSGVKKIDIKDGNKIIGYKKSLTYHTIVHGEKKKTDWLMTEYSLHKVGDGFQDLVLCMIRDKTKTKVDKRINHVPQTQTQPRPHSQYQLQPQPQPQVAAENTNNILPNQLVHKEAVFTGFAEELETIMLEGQEDREATEQQQEDEIPQIHDNNNNVMMSNQQVQKEADLTGFADELETIMLEGQEDRDINEQQQEEEIPMIPLAQIHENNKNVMMSNQQVQEEAADLTCFADELETIMLEGDGDDATEQVQEDAGLACLSNELDMLMQQQQIYEETQSGNNEVIPTPPPMQNNNNNKSDIIMRLGGQEEREFTQQQQKQLEEVLPIPPPMHNNNNNNNDDVMMKWRQELSDIEEFLLKDNEGEDVTEQEERFQLLVQPIYQAQEWSQLVGDQENDTMMIIDNPNNAQALGNFEFIDV</sequence>
<dbReference type="Proteomes" id="UP000694864">
    <property type="component" value="Chromosome 17"/>
</dbReference>
<evidence type="ECO:0000256" key="2">
    <source>
        <dbReference type="ARBA" id="ARBA00023015"/>
    </source>
</evidence>
<evidence type="ECO:0000256" key="1">
    <source>
        <dbReference type="ARBA" id="ARBA00004123"/>
    </source>
</evidence>
<keyword evidence="3" id="KW-0238">DNA-binding</keyword>
<dbReference type="PANTHER" id="PTHR31989">
    <property type="entry name" value="NAC DOMAIN-CONTAINING PROTEIN 82-RELATED"/>
    <property type="match status" value="1"/>
</dbReference>
<evidence type="ECO:0000256" key="6">
    <source>
        <dbReference type="SAM" id="MobiDB-lite"/>
    </source>
</evidence>
<dbReference type="GeneID" id="109129854"/>
<dbReference type="Pfam" id="PF02365">
    <property type="entry name" value="NAM"/>
    <property type="match status" value="1"/>
</dbReference>
<keyword evidence="8" id="KW-1185">Reference proteome</keyword>
<evidence type="ECO:0000259" key="7">
    <source>
        <dbReference type="PROSITE" id="PS51005"/>
    </source>
</evidence>
<reference evidence="9" key="2">
    <citation type="submission" date="2025-08" db="UniProtKB">
        <authorList>
            <consortium name="RefSeq"/>
        </authorList>
    </citation>
    <scope>IDENTIFICATION</scope>
    <source>
        <tissue evidence="9">Leaf</tissue>
    </source>
</reference>
<proteinExistence type="predicted"/>
<dbReference type="PROSITE" id="PS51005">
    <property type="entry name" value="NAC"/>
    <property type="match status" value="1"/>
</dbReference>
<feature type="region of interest" description="Disordered" evidence="6">
    <location>
        <begin position="159"/>
        <end position="185"/>
    </location>
</feature>
<feature type="domain" description="NAC" evidence="7">
    <location>
        <begin position="7"/>
        <end position="151"/>
    </location>
</feature>
<accession>A0ABM1R5S6</accession>
<dbReference type="SUPFAM" id="SSF101941">
    <property type="entry name" value="NAC domain"/>
    <property type="match status" value="1"/>
</dbReference>
<dbReference type="RefSeq" id="XP_019094364.1">
    <property type="nucleotide sequence ID" value="XM_019238819.1"/>
</dbReference>
<evidence type="ECO:0000313" key="9">
    <source>
        <dbReference type="RefSeq" id="XP_019094364.1"/>
    </source>
</evidence>
<evidence type="ECO:0000256" key="3">
    <source>
        <dbReference type="ARBA" id="ARBA00023125"/>
    </source>
</evidence>
<dbReference type="Gene3D" id="2.170.150.80">
    <property type="entry name" value="NAC domain"/>
    <property type="match status" value="1"/>
</dbReference>
<comment type="subcellular location">
    <subcellularLocation>
        <location evidence="1">Nucleus</location>
    </subcellularLocation>
</comment>
<evidence type="ECO:0000313" key="8">
    <source>
        <dbReference type="Proteomes" id="UP000694864"/>
    </source>
</evidence>
<keyword evidence="2" id="KW-0805">Transcription regulation</keyword>
<feature type="compositionally biased region" description="Polar residues" evidence="6">
    <location>
        <begin position="163"/>
        <end position="174"/>
    </location>
</feature>
<evidence type="ECO:0000256" key="4">
    <source>
        <dbReference type="ARBA" id="ARBA00023163"/>
    </source>
</evidence>
<protein>
    <submittedName>
        <fullName evidence="9">NAC domain-containing protein 6-like</fullName>
    </submittedName>
</protein>
<reference evidence="8" key="1">
    <citation type="journal article" date="2014" name="Nat. Commun.">
        <title>The emerging biofuel crop Camelina sativa retains a highly undifferentiated hexaploid genome structure.</title>
        <authorList>
            <person name="Kagale S."/>
            <person name="Koh C."/>
            <person name="Nixon J."/>
            <person name="Bollina V."/>
            <person name="Clarke W.E."/>
            <person name="Tuteja R."/>
            <person name="Spillane C."/>
            <person name="Robinson S.J."/>
            <person name="Links M.G."/>
            <person name="Clarke C."/>
            <person name="Higgins E.E."/>
            <person name="Huebert T."/>
            <person name="Sharpe A.G."/>
            <person name="Parkin I.A."/>
        </authorList>
    </citation>
    <scope>NUCLEOTIDE SEQUENCE [LARGE SCALE GENOMIC DNA]</scope>
    <source>
        <strain evidence="8">cv. DH55</strain>
    </source>
</reference>
<name>A0ABM1R5S6_CAMSA</name>
<evidence type="ECO:0000256" key="5">
    <source>
        <dbReference type="ARBA" id="ARBA00023242"/>
    </source>
</evidence>
<dbReference type="InterPro" id="IPR003441">
    <property type="entry name" value="NAC-dom"/>
</dbReference>
<organism evidence="8 9">
    <name type="scientific">Camelina sativa</name>
    <name type="common">False flax</name>
    <name type="synonym">Myagrum sativum</name>
    <dbReference type="NCBI Taxonomy" id="90675"/>
    <lineage>
        <taxon>Eukaryota</taxon>
        <taxon>Viridiplantae</taxon>
        <taxon>Streptophyta</taxon>
        <taxon>Embryophyta</taxon>
        <taxon>Tracheophyta</taxon>
        <taxon>Spermatophyta</taxon>
        <taxon>Magnoliopsida</taxon>
        <taxon>eudicotyledons</taxon>
        <taxon>Gunneridae</taxon>
        <taxon>Pentapetalae</taxon>
        <taxon>rosids</taxon>
        <taxon>malvids</taxon>
        <taxon>Brassicales</taxon>
        <taxon>Brassicaceae</taxon>
        <taxon>Camelineae</taxon>
        <taxon>Camelina</taxon>
    </lineage>
</organism>
<keyword evidence="5" id="KW-0539">Nucleus</keyword>
<gene>
    <name evidence="9" type="primary">LOC109129854</name>
</gene>